<organism evidence="4 5">
    <name type="scientific">Rotaria magnacalcarata</name>
    <dbReference type="NCBI Taxonomy" id="392030"/>
    <lineage>
        <taxon>Eukaryota</taxon>
        <taxon>Metazoa</taxon>
        <taxon>Spiralia</taxon>
        <taxon>Gnathifera</taxon>
        <taxon>Rotifera</taxon>
        <taxon>Eurotatoria</taxon>
        <taxon>Bdelloidea</taxon>
        <taxon>Philodinida</taxon>
        <taxon>Philodinidae</taxon>
        <taxon>Rotaria</taxon>
    </lineage>
</organism>
<dbReference type="SUPFAM" id="SSF50978">
    <property type="entry name" value="WD40 repeat-like"/>
    <property type="match status" value="1"/>
</dbReference>
<dbReference type="Proteomes" id="UP000681720">
    <property type="component" value="Unassembled WGS sequence"/>
</dbReference>
<evidence type="ECO:0000313" key="4">
    <source>
        <dbReference type="EMBL" id="CAF4565574.1"/>
    </source>
</evidence>
<dbReference type="EMBL" id="CAJOBJ010096171">
    <property type="protein sequence ID" value="CAF4565574.1"/>
    <property type="molecule type" value="Genomic_DNA"/>
</dbReference>
<comment type="caution">
    <text evidence="4">The sequence shown here is derived from an EMBL/GenBank/DDBJ whole genome shotgun (WGS) entry which is preliminary data.</text>
</comment>
<dbReference type="InterPro" id="IPR045159">
    <property type="entry name" value="DCAF7-like"/>
</dbReference>
<dbReference type="InterPro" id="IPR036322">
    <property type="entry name" value="WD40_repeat_dom_sf"/>
</dbReference>
<keyword evidence="1" id="KW-0853">WD repeat</keyword>
<protein>
    <submittedName>
        <fullName evidence="4">Uncharacterized protein</fullName>
    </submittedName>
</protein>
<name>A0A8S2YKV7_9BILA</name>
<dbReference type="EMBL" id="CAJOBJ010096127">
    <property type="protein sequence ID" value="CAF4565395.1"/>
    <property type="molecule type" value="Genomic_DNA"/>
</dbReference>
<reference evidence="4" key="1">
    <citation type="submission" date="2021-02" db="EMBL/GenBank/DDBJ databases">
        <authorList>
            <person name="Nowell W R."/>
        </authorList>
    </citation>
    <scope>NUCLEOTIDE SEQUENCE</scope>
</reference>
<evidence type="ECO:0000313" key="3">
    <source>
        <dbReference type="EMBL" id="CAF4565395.1"/>
    </source>
</evidence>
<sequence length="51" mass="5493">CAPLTSFDWNEIEPNLIGTSSIDTTCTIWGLETGQAIGRTNPISGNVRTQL</sequence>
<proteinExistence type="predicted"/>
<evidence type="ECO:0000256" key="1">
    <source>
        <dbReference type="ARBA" id="ARBA00022574"/>
    </source>
</evidence>
<dbReference type="PANTHER" id="PTHR19919">
    <property type="entry name" value="WD REPEAT CONTAINING PROTEIN"/>
    <property type="match status" value="1"/>
</dbReference>
<gene>
    <name evidence="3" type="ORF">GIL414_LOCUS37432</name>
    <name evidence="4" type="ORF">GIL414_LOCUS37438</name>
</gene>
<feature type="non-terminal residue" evidence="4">
    <location>
        <position position="1"/>
    </location>
</feature>
<feature type="non-terminal residue" evidence="4">
    <location>
        <position position="51"/>
    </location>
</feature>
<evidence type="ECO:0000256" key="2">
    <source>
        <dbReference type="ARBA" id="ARBA00022737"/>
    </source>
</evidence>
<dbReference type="AlphaFoldDB" id="A0A8S2YKV7"/>
<evidence type="ECO:0000313" key="5">
    <source>
        <dbReference type="Proteomes" id="UP000681720"/>
    </source>
</evidence>
<keyword evidence="2" id="KW-0677">Repeat</keyword>
<accession>A0A8S2YKV7</accession>